<evidence type="ECO:0000256" key="1">
    <source>
        <dbReference type="ARBA" id="ARBA00004571"/>
    </source>
</evidence>
<dbReference type="Gene3D" id="2.40.170.20">
    <property type="entry name" value="TonB-dependent receptor, beta-barrel domain"/>
    <property type="match status" value="1"/>
</dbReference>
<dbReference type="GO" id="GO:0009279">
    <property type="term" value="C:cell outer membrane"/>
    <property type="evidence" value="ECO:0007669"/>
    <property type="project" value="UniProtKB-SubCell"/>
</dbReference>
<dbReference type="Gene3D" id="2.170.130.10">
    <property type="entry name" value="TonB-dependent receptor, plug domain"/>
    <property type="match status" value="1"/>
</dbReference>
<keyword evidence="2 8" id="KW-0813">Transport</keyword>
<comment type="similarity">
    <text evidence="8 9">Belongs to the TonB-dependent receptor family.</text>
</comment>
<feature type="domain" description="TonB-dependent receptor-like beta-barrel" evidence="11">
    <location>
        <begin position="478"/>
        <end position="1052"/>
    </location>
</feature>
<dbReference type="Gene3D" id="2.60.40.1120">
    <property type="entry name" value="Carboxypeptidase-like, regulatory domain"/>
    <property type="match status" value="1"/>
</dbReference>
<dbReference type="EMBL" id="FXAU01000001">
    <property type="protein sequence ID" value="SMG12352.1"/>
    <property type="molecule type" value="Genomic_DNA"/>
</dbReference>
<keyword evidence="3 8" id="KW-1134">Transmembrane beta strand</keyword>
<comment type="subcellular location">
    <subcellularLocation>
        <location evidence="1 8">Cell outer membrane</location>
        <topology evidence="1 8">Multi-pass membrane protein</topology>
    </subcellularLocation>
</comment>
<dbReference type="Pfam" id="PF00593">
    <property type="entry name" value="TonB_dep_Rec_b-barrel"/>
    <property type="match status" value="1"/>
</dbReference>
<feature type="domain" description="TonB-dependent receptor plug" evidence="12">
    <location>
        <begin position="212"/>
        <end position="340"/>
    </location>
</feature>
<evidence type="ECO:0000256" key="10">
    <source>
        <dbReference type="SAM" id="SignalP"/>
    </source>
</evidence>
<evidence type="ECO:0000256" key="3">
    <source>
        <dbReference type="ARBA" id="ARBA00022452"/>
    </source>
</evidence>
<dbReference type="PROSITE" id="PS52016">
    <property type="entry name" value="TONB_DEPENDENT_REC_3"/>
    <property type="match status" value="1"/>
</dbReference>
<dbReference type="AlphaFoldDB" id="A0A1X7IDG2"/>
<dbReference type="SUPFAM" id="SSF49464">
    <property type="entry name" value="Carboxypeptidase regulatory domain-like"/>
    <property type="match status" value="1"/>
</dbReference>
<dbReference type="InterPro" id="IPR039426">
    <property type="entry name" value="TonB-dep_rcpt-like"/>
</dbReference>
<evidence type="ECO:0000256" key="2">
    <source>
        <dbReference type="ARBA" id="ARBA00022448"/>
    </source>
</evidence>
<dbReference type="InterPro" id="IPR036942">
    <property type="entry name" value="Beta-barrel_TonB_sf"/>
</dbReference>
<evidence type="ECO:0000256" key="4">
    <source>
        <dbReference type="ARBA" id="ARBA00022692"/>
    </source>
</evidence>
<evidence type="ECO:0000313" key="14">
    <source>
        <dbReference type="Proteomes" id="UP000192980"/>
    </source>
</evidence>
<evidence type="ECO:0000259" key="11">
    <source>
        <dbReference type="Pfam" id="PF00593"/>
    </source>
</evidence>
<keyword evidence="5 9" id="KW-0798">TonB box</keyword>
<dbReference type="InterPro" id="IPR012910">
    <property type="entry name" value="Plug_dom"/>
</dbReference>
<dbReference type="Pfam" id="PF07715">
    <property type="entry name" value="Plug"/>
    <property type="match status" value="1"/>
</dbReference>
<dbReference type="InterPro" id="IPR008969">
    <property type="entry name" value="CarboxyPept-like_regulatory"/>
</dbReference>
<dbReference type="SUPFAM" id="SSF56935">
    <property type="entry name" value="Porins"/>
    <property type="match status" value="1"/>
</dbReference>
<evidence type="ECO:0000256" key="8">
    <source>
        <dbReference type="PROSITE-ProRule" id="PRU01360"/>
    </source>
</evidence>
<dbReference type="NCBIfam" id="TIGR04057">
    <property type="entry name" value="SusC_RagA_signa"/>
    <property type="match status" value="1"/>
</dbReference>
<name>A0A1X7IDG2_9SPHI</name>
<reference evidence="13 14" key="1">
    <citation type="submission" date="2017-04" db="EMBL/GenBank/DDBJ databases">
        <authorList>
            <person name="Afonso C.L."/>
            <person name="Miller P.J."/>
            <person name="Scott M.A."/>
            <person name="Spackman E."/>
            <person name="Goraichik I."/>
            <person name="Dimitrov K.M."/>
            <person name="Suarez D.L."/>
            <person name="Swayne D.E."/>
        </authorList>
    </citation>
    <scope>NUCLEOTIDE SEQUENCE [LARGE SCALE GENOMIC DNA]</scope>
    <source>
        <strain evidence="13 14">DSM 22418</strain>
    </source>
</reference>
<keyword evidence="14" id="KW-1185">Reference proteome</keyword>
<organism evidence="13 14">
    <name type="scientific">Sphingobacterium psychroaquaticum</name>
    <dbReference type="NCBI Taxonomy" id="561061"/>
    <lineage>
        <taxon>Bacteria</taxon>
        <taxon>Pseudomonadati</taxon>
        <taxon>Bacteroidota</taxon>
        <taxon>Sphingobacteriia</taxon>
        <taxon>Sphingobacteriales</taxon>
        <taxon>Sphingobacteriaceae</taxon>
        <taxon>Sphingobacterium</taxon>
    </lineage>
</organism>
<evidence type="ECO:0000256" key="7">
    <source>
        <dbReference type="ARBA" id="ARBA00023237"/>
    </source>
</evidence>
<accession>A0A1X7IDG2</accession>
<keyword evidence="4 8" id="KW-0812">Transmembrane</keyword>
<dbReference type="Gene3D" id="3.55.50.30">
    <property type="match status" value="1"/>
</dbReference>
<dbReference type="Proteomes" id="UP000192980">
    <property type="component" value="Unassembled WGS sequence"/>
</dbReference>
<evidence type="ECO:0000256" key="6">
    <source>
        <dbReference type="ARBA" id="ARBA00023136"/>
    </source>
</evidence>
<protein>
    <submittedName>
        <fullName evidence="13">TonB-linked outer membrane protein, SusC/RagA family</fullName>
    </submittedName>
</protein>
<dbReference type="NCBIfam" id="TIGR04056">
    <property type="entry name" value="OMP_RagA_SusC"/>
    <property type="match status" value="1"/>
</dbReference>
<evidence type="ECO:0000256" key="5">
    <source>
        <dbReference type="ARBA" id="ARBA00023077"/>
    </source>
</evidence>
<dbReference type="InterPro" id="IPR023996">
    <property type="entry name" value="TonB-dep_OMP_SusC/RagA"/>
</dbReference>
<dbReference type="InterPro" id="IPR037066">
    <property type="entry name" value="Plug_dom_sf"/>
</dbReference>
<sequence length="1084" mass="119730">MCFRQLTLRARLVCTFLIFCFLQTQAKTFGQRITLKMQNAPLVTVLKEMRKQSGVDVFYDNKILQDHYKVSVNLKNAELKDALNEVFQHLPLTYHITKEGISITKSAAKPAQSIEAPVQDVINVEGRVVDQDGEPLVGASIVMKKEGRSTLSDVKGNFALKNVTKGCFLVISFVGYQTKEVGCREALGNVVLEILDNPLDAVQIIGYGKTSKRLTTGAVSTVRTEELEKQPVSNPLLALSGRVPGVYISEGSGIAGSQVNIEIRGVNTINGATRPLYIVDGVPFTSTPIEQTSGNQIVNGVVGGGFSPLDNIPTSDIESIDILKDADATAIYGSRAANGVVIITTKKGKAGAMKVNANIYSGVSQLVNRLKMLGTEDYLAIRRQAFANDKITPTLANAPDLLSFGEGYTNFIDYLYGNTASMVDGTVSVSGGSSQAQYLISANHRTQNSIFPYNFNDKKSTIRFNMQTHSQNARFFVNLSGAYTRNLNNLPSASISYYYALPPNLPLHKDDGTFFWHNSYQNPAAALKAPMEATTHNMLLNGSVKYVIMPGLEFKTELGFNRISNENYRAITRESRNPNTTVNGQLSYNLNNNQNLSVEPQFTYQRTLGPGRLEALLGGTYLNTQSTQPLFFIGSFTNDALYKSLTSVLMQFTASGNVESRYLSGFTRLNYVMANKYIVNVNARRDGSSRFGPGNKFGNFGSIGAAWIFGEERFIKDNLEWLNFGKIRGSYGTIGNDPYQDYAYLATYASSAFASNYSGVSSLMPLTLANKDFRWEVTKKMEFALDLNFLKDRLAFTAAWYRNRSDNLLIQVPIATQTGFETYLANLPALVQNKGWEFSLTTKNIARRDFSWSTSINFTASQNKLLSYPGLNKSSLANSYVVGQSLSVAQNYHFLGFEDGIAQFEDFDGDGTITSGSFVTTGKGDQIVSGNQDPKFFGGINNSFQYKNFSLDFLFSFVKKDGYNIYYEGSSVIPGIGNNLVADVLNKPFRYTTMRSGPAAIAYNRYKYSDAVFEDASFIRLKNVSLTYQFEEKAVKPLGLKNLSVYLRGQNLLTFSKYLGFDPETQGLAVPPLRMFTVGLQTTL</sequence>
<dbReference type="InterPro" id="IPR000531">
    <property type="entry name" value="Beta-barrel_TonB"/>
</dbReference>
<evidence type="ECO:0000256" key="9">
    <source>
        <dbReference type="RuleBase" id="RU003357"/>
    </source>
</evidence>
<keyword evidence="7 8" id="KW-0998">Cell outer membrane</keyword>
<evidence type="ECO:0000259" key="12">
    <source>
        <dbReference type="Pfam" id="PF07715"/>
    </source>
</evidence>
<feature type="signal peptide" evidence="10">
    <location>
        <begin position="1"/>
        <end position="26"/>
    </location>
</feature>
<keyword evidence="10" id="KW-0732">Signal</keyword>
<gene>
    <name evidence="13" type="ORF">SAMN05660862_0679</name>
</gene>
<dbReference type="Pfam" id="PF13715">
    <property type="entry name" value="CarbopepD_reg_2"/>
    <property type="match status" value="1"/>
</dbReference>
<evidence type="ECO:0000313" key="13">
    <source>
        <dbReference type="EMBL" id="SMG12352.1"/>
    </source>
</evidence>
<dbReference type="STRING" id="561061.SAMN05660862_0679"/>
<keyword evidence="6 8" id="KW-0472">Membrane</keyword>
<feature type="chain" id="PRO_5011965142" evidence="10">
    <location>
        <begin position="27"/>
        <end position="1084"/>
    </location>
</feature>
<dbReference type="InterPro" id="IPR023997">
    <property type="entry name" value="TonB-dep_OMP_SusC/RagA_CS"/>
</dbReference>
<proteinExistence type="inferred from homology"/>